<dbReference type="EMBL" id="PREU01000007">
    <property type="protein sequence ID" value="PPA75227.1"/>
    <property type="molecule type" value="Genomic_DNA"/>
</dbReference>
<comment type="caution">
    <text evidence="2">The sequence shown here is derived from an EMBL/GenBank/DDBJ whole genome shotgun (WGS) entry which is preliminary data.</text>
</comment>
<keyword evidence="1" id="KW-0732">Signal</keyword>
<protein>
    <submittedName>
        <fullName evidence="2">Uncharacterized protein</fullName>
    </submittedName>
</protein>
<name>A0A2S5GQ66_9BURK</name>
<accession>A0A2S5GQ66</accession>
<feature type="signal peptide" evidence="1">
    <location>
        <begin position="1"/>
        <end position="27"/>
    </location>
</feature>
<evidence type="ECO:0000256" key="1">
    <source>
        <dbReference type="SAM" id="SignalP"/>
    </source>
</evidence>
<evidence type="ECO:0000313" key="3">
    <source>
        <dbReference type="Proteomes" id="UP000239990"/>
    </source>
</evidence>
<dbReference type="RefSeq" id="WP_046804664.1">
    <property type="nucleotide sequence ID" value="NZ_PREU01000007.1"/>
</dbReference>
<evidence type="ECO:0000313" key="2">
    <source>
        <dbReference type="EMBL" id="PPA75227.1"/>
    </source>
</evidence>
<proteinExistence type="predicted"/>
<dbReference type="OrthoDB" id="8656735at2"/>
<feature type="chain" id="PRO_5015740589" evidence="1">
    <location>
        <begin position="28"/>
        <end position="131"/>
    </location>
</feature>
<organism evidence="2 3">
    <name type="scientific">Achromobacter spanius</name>
    <dbReference type="NCBI Taxonomy" id="217203"/>
    <lineage>
        <taxon>Bacteria</taxon>
        <taxon>Pseudomonadati</taxon>
        <taxon>Pseudomonadota</taxon>
        <taxon>Betaproteobacteria</taxon>
        <taxon>Burkholderiales</taxon>
        <taxon>Alcaligenaceae</taxon>
        <taxon>Achromobacter</taxon>
    </lineage>
</organism>
<sequence length="131" mass="14162">MLYRKPRPLFFAALAMMTLTAHTPALAQNLKSGDVTVLASYYEIRGSDCLALRAPRVVITQNPTLGKASIVQTRGQSSDSGRCAYKAVPVSQVVYAADQPGADTLAWEVKYQNKTLGTRRYSATIGVAPAR</sequence>
<gene>
    <name evidence="2" type="ORF">C4E15_18025</name>
</gene>
<dbReference type="Proteomes" id="UP000239990">
    <property type="component" value="Unassembled WGS sequence"/>
</dbReference>
<dbReference type="AlphaFoldDB" id="A0A2S5GQ66"/>
<reference evidence="2 3" key="1">
    <citation type="submission" date="2018-02" db="EMBL/GenBank/DDBJ databases">
        <title>Draft Genome of Achromobacter spanius stain 6.</title>
        <authorList>
            <person name="Gunasekera T.S."/>
            <person name="Radwan O."/>
            <person name="Ruiz O.N."/>
        </authorList>
    </citation>
    <scope>NUCLEOTIDE SEQUENCE [LARGE SCALE GENOMIC DNA]</scope>
    <source>
        <strain evidence="2 3">6</strain>
    </source>
</reference>